<evidence type="ECO:0000256" key="6">
    <source>
        <dbReference type="ARBA" id="ARBA00023194"/>
    </source>
</evidence>
<evidence type="ECO:0000259" key="8">
    <source>
        <dbReference type="PROSITE" id="PS50075"/>
    </source>
</evidence>
<dbReference type="Pfam" id="PF00550">
    <property type="entry name" value="PP-binding"/>
    <property type="match status" value="1"/>
</dbReference>
<dbReference type="Gene3D" id="2.30.38.10">
    <property type="entry name" value="Luciferase, Domain 3"/>
    <property type="match status" value="1"/>
</dbReference>
<keyword evidence="4" id="KW-0597">Phosphoprotein</keyword>
<keyword evidence="10" id="KW-1185">Reference proteome</keyword>
<accession>A0A286EAG4</accession>
<dbReference type="GO" id="GO:0044550">
    <property type="term" value="P:secondary metabolite biosynthetic process"/>
    <property type="evidence" value="ECO:0007669"/>
    <property type="project" value="UniProtKB-ARBA"/>
</dbReference>
<dbReference type="InterPro" id="IPR000873">
    <property type="entry name" value="AMP-dep_synth/lig_dom"/>
</dbReference>
<dbReference type="GO" id="GO:0005737">
    <property type="term" value="C:cytoplasm"/>
    <property type="evidence" value="ECO:0007669"/>
    <property type="project" value="TreeGrafter"/>
</dbReference>
<dbReference type="InterPro" id="IPR023213">
    <property type="entry name" value="CAT-like_dom_sf"/>
</dbReference>
<dbReference type="FunFam" id="1.10.1200.10:FF:000005">
    <property type="entry name" value="Nonribosomal peptide synthetase 1"/>
    <property type="match status" value="1"/>
</dbReference>
<evidence type="ECO:0000313" key="9">
    <source>
        <dbReference type="EMBL" id="SOD67866.1"/>
    </source>
</evidence>
<dbReference type="CDD" id="cd12117">
    <property type="entry name" value="A_NRPS_Srf_like"/>
    <property type="match status" value="1"/>
</dbReference>
<evidence type="ECO:0000313" key="10">
    <source>
        <dbReference type="Proteomes" id="UP000219072"/>
    </source>
</evidence>
<dbReference type="RefSeq" id="WP_141514700.1">
    <property type="nucleotide sequence ID" value="NZ_OCNE01000039.1"/>
</dbReference>
<dbReference type="OrthoDB" id="2472181at2"/>
<dbReference type="SMART" id="SM00823">
    <property type="entry name" value="PKS_PP"/>
    <property type="match status" value="1"/>
</dbReference>
<feature type="non-terminal residue" evidence="9">
    <location>
        <position position="1"/>
    </location>
</feature>
<organism evidence="9 10">
    <name type="scientific">Streptomyces zhaozhouensis</name>
    <dbReference type="NCBI Taxonomy" id="1300267"/>
    <lineage>
        <taxon>Bacteria</taxon>
        <taxon>Bacillati</taxon>
        <taxon>Actinomycetota</taxon>
        <taxon>Actinomycetes</taxon>
        <taxon>Kitasatosporales</taxon>
        <taxon>Streptomycetaceae</taxon>
        <taxon>Streptomyces</taxon>
    </lineage>
</organism>
<dbReference type="SUPFAM" id="SSF52777">
    <property type="entry name" value="CoA-dependent acyltransferases"/>
    <property type="match status" value="4"/>
</dbReference>
<dbReference type="InterPro" id="IPR036736">
    <property type="entry name" value="ACP-like_sf"/>
</dbReference>
<dbReference type="GO" id="GO:0017000">
    <property type="term" value="P:antibiotic biosynthetic process"/>
    <property type="evidence" value="ECO:0007669"/>
    <property type="project" value="UniProtKB-KW"/>
</dbReference>
<dbReference type="CDD" id="cd19540">
    <property type="entry name" value="LCL_NRPS-like"/>
    <property type="match status" value="1"/>
</dbReference>
<feature type="domain" description="Carrier" evidence="8">
    <location>
        <begin position="975"/>
        <end position="1049"/>
    </location>
</feature>
<protein>
    <submittedName>
        <fullName evidence="9">Non-ribosomal peptide synthase domain TIGR01720/amino acid adenylation domain-containing protein</fullName>
    </submittedName>
</protein>
<dbReference type="GO" id="GO:0003824">
    <property type="term" value="F:catalytic activity"/>
    <property type="evidence" value="ECO:0007669"/>
    <property type="project" value="InterPro"/>
</dbReference>
<keyword evidence="3" id="KW-0596">Phosphopantetheine</keyword>
<dbReference type="EMBL" id="OCNE01000039">
    <property type="protein sequence ID" value="SOD67866.1"/>
    <property type="molecule type" value="Genomic_DNA"/>
</dbReference>
<dbReference type="Pfam" id="PF00668">
    <property type="entry name" value="Condensation"/>
    <property type="match status" value="2"/>
</dbReference>
<dbReference type="FunFam" id="3.30.300.30:FF:000010">
    <property type="entry name" value="Enterobactin synthetase component F"/>
    <property type="match status" value="1"/>
</dbReference>
<dbReference type="InterPro" id="IPR025110">
    <property type="entry name" value="AMP-bd_C"/>
</dbReference>
<reference evidence="9 10" key="1">
    <citation type="submission" date="2017-09" db="EMBL/GenBank/DDBJ databases">
        <authorList>
            <person name="Ehlers B."/>
            <person name="Leendertz F.H."/>
        </authorList>
    </citation>
    <scope>NUCLEOTIDE SEQUENCE [LARGE SCALE GENOMIC DNA]</scope>
    <source>
        <strain evidence="9 10">CGMCC 4.7095</strain>
    </source>
</reference>
<dbReference type="Gene3D" id="1.10.1200.10">
    <property type="entry name" value="ACP-like"/>
    <property type="match status" value="1"/>
</dbReference>
<name>A0A286EAG4_9ACTN</name>
<dbReference type="NCBIfam" id="TIGR01720">
    <property type="entry name" value="NRPS-para261"/>
    <property type="match status" value="1"/>
</dbReference>
<dbReference type="SUPFAM" id="SSF47336">
    <property type="entry name" value="ACP-like"/>
    <property type="match status" value="1"/>
</dbReference>
<dbReference type="GO" id="GO:0043041">
    <property type="term" value="P:amino acid activation for nonribosomal peptide biosynthetic process"/>
    <property type="evidence" value="ECO:0007669"/>
    <property type="project" value="TreeGrafter"/>
</dbReference>
<dbReference type="PROSITE" id="PS00012">
    <property type="entry name" value="PHOSPHOPANTETHEINE"/>
    <property type="match status" value="1"/>
</dbReference>
<dbReference type="Gene3D" id="3.30.300.30">
    <property type="match status" value="1"/>
</dbReference>
<dbReference type="SUPFAM" id="SSF56801">
    <property type="entry name" value="Acetyl-CoA synthetase-like"/>
    <property type="match status" value="1"/>
</dbReference>
<dbReference type="Gene3D" id="3.40.50.980">
    <property type="match status" value="2"/>
</dbReference>
<dbReference type="PANTHER" id="PTHR45527">
    <property type="entry name" value="NONRIBOSOMAL PEPTIDE SYNTHETASE"/>
    <property type="match status" value="1"/>
</dbReference>
<dbReference type="InterPro" id="IPR010071">
    <property type="entry name" value="AA_adenyl_dom"/>
</dbReference>
<dbReference type="Proteomes" id="UP000219072">
    <property type="component" value="Unassembled WGS sequence"/>
</dbReference>
<dbReference type="PROSITE" id="PS50075">
    <property type="entry name" value="CARRIER"/>
    <property type="match status" value="1"/>
</dbReference>
<evidence type="ECO:0000256" key="3">
    <source>
        <dbReference type="ARBA" id="ARBA00022450"/>
    </source>
</evidence>
<dbReference type="GO" id="GO:0031177">
    <property type="term" value="F:phosphopantetheine binding"/>
    <property type="evidence" value="ECO:0007669"/>
    <property type="project" value="InterPro"/>
</dbReference>
<dbReference type="Pfam" id="PF00501">
    <property type="entry name" value="AMP-binding"/>
    <property type="match status" value="1"/>
</dbReference>
<comment type="cofactor">
    <cofactor evidence="1">
        <name>pantetheine 4'-phosphate</name>
        <dbReference type="ChEBI" id="CHEBI:47942"/>
    </cofactor>
</comment>
<evidence type="ECO:0000256" key="7">
    <source>
        <dbReference type="SAM" id="MobiDB-lite"/>
    </source>
</evidence>
<dbReference type="InterPro" id="IPR020806">
    <property type="entry name" value="PKS_PP-bd"/>
</dbReference>
<dbReference type="InterPro" id="IPR001242">
    <property type="entry name" value="Condensation_dom"/>
</dbReference>
<dbReference type="InterPro" id="IPR045851">
    <property type="entry name" value="AMP-bd_C_sf"/>
</dbReference>
<sequence length="1549" mass="169084">IPLSHAQQRLWFLHQLEGPTPTYNIPTALRLTGKLDHHALRQALNDLVARHETLRTVIGTDDQGPRQTILPATEAVPEVSVTRLDREELPERLVQAAHHCFDLASEIPVRAWLFQLADDEHVLFLLLHHIASDAWSRAPMSRDFVTAYAARARDCAPQWDPLRTQYADYALWQHELLGAEADAESLVARQLAYWKQQLAGLPDELPLPLNRPRPAVASPAGARAEFTVPAELHRQLTGVARQNGASLFMVLQAALATLLTRLGAGTDIPIGAPIAGRTDEATDDLVGFFVNTLVLRTDTSGNPTFRQLLNRVRDTDLDAYAHQDLPFERLVEHLNPTRTLAHHPLFQIMLILNNTRHDSLRSLRGLDGLQVTAEGTSTEVARTDLAFELSERTGADGLPAGLTGSVRYRTDLFDAAPMQALTDRLLRLLKSVAEDPDRSLPELEVLSAEERHTVVTAWNDTAQPLPGDSLSELFEAQAARTPDAEALVSEDATLTYAELNDRANRLARLLREYGAGPERFVALALPRSPLLVTVLLAIAKSGAAYLPVDPEYPHERVNHMLRETSPVLMVTTEELAAGLPAMPSGTPLLSVDGPAARERTARAEGGNLAVEQSGDQVAYAMYTSGSTGRPKGVATTRRGVVALVRDRCWRAEAQRRVLFHAPHTFDASTYELWVPLVVGGTVVVAPPGPLDVAGLTALVTEHAVTALHLTAGLFRVVADEAPHCFSPLREVLTGGDVVSPAATATVLRHAPHVTFRHLYGPTESTLCATQHELRAPYVPEPSLPIGRPLDNTQTYVLDTALRPVPPGVVGELHIAGQQLARGYHRRPGLTAERFLANPYGPPGSRMYRTGDLARWRDDGRLEFLGRADDQIKVRGHRVEPGEIEAVLATHPAVTQATVLLREDAPGDRRLVAYLVTERDGLDAAELRTHLRTALPDYMIPAGFVPLRSLPLTPNGKLDQRALPAPDFGSPSTGREPRGEREELLAGLFAETLRLDAVGVDDGFFDLGGDSIMSIQLVARARTRGLALTVRDVFEHQTVAALAEIAADAGTTAPTLPAIDRAGPVPVTPVMHEFLARGGPVNEFNQSVLVATPPQATTETLTRALQSLLDRHDSLRLRLGRSSDGWEMSVLPPGTPRASDCLTRVDATAHTDPAALHDLAAEARALLDPQRGHNLRALHLDRGPDRPGHLALVVHHLSVDSVSWRILLDDLAALHTAATGAEDSPEPPAPATHWRQWATGLQRRAEEAGRADAAYWAQLPTEASPLALVPERDTYATVHRTRVRLGPDVTETLLTRAPALYRTTITEVLLSAFSVAVTDWRRSHPHLDRPGRPIVLDLETHGRHEEALPGADLTRTTGWFTNVHPVWFQPRVTDWTEIWDGGPALGRVVKEVKEQRGAIPDQGLTYGLLRYLSPRTEPRLARQAAPPYAFNYFGRATSGADDTPWSITANGIAGTHPDTPLSHPVTLSALTLDTEHGPELHSTWSYASELISKEEIEQLAHSWTRALEALAAHTRGEGAGGLTPSDITHSSLGQAEIEEFEAEFALEEDF</sequence>
<dbReference type="InterPro" id="IPR006162">
    <property type="entry name" value="Ppantetheine_attach_site"/>
</dbReference>
<keyword evidence="5" id="KW-0677">Repeat</keyword>
<dbReference type="NCBIfam" id="TIGR01733">
    <property type="entry name" value="AA-adenyl-dom"/>
    <property type="match status" value="1"/>
</dbReference>
<proteinExistence type="inferred from homology"/>
<keyword evidence="6" id="KW-0045">Antibiotic biosynthesis</keyword>
<gene>
    <name evidence="9" type="ORF">SAMN06297387_1392</name>
</gene>
<dbReference type="FunFam" id="2.30.38.10:FF:000001">
    <property type="entry name" value="Non-ribosomal peptide synthetase PvdI"/>
    <property type="match status" value="1"/>
</dbReference>
<evidence type="ECO:0000256" key="1">
    <source>
        <dbReference type="ARBA" id="ARBA00001957"/>
    </source>
</evidence>
<dbReference type="Pfam" id="PF13193">
    <property type="entry name" value="AMP-binding_C"/>
    <property type="match status" value="1"/>
</dbReference>
<evidence type="ECO:0000256" key="5">
    <source>
        <dbReference type="ARBA" id="ARBA00022737"/>
    </source>
</evidence>
<dbReference type="FunFam" id="3.40.50.980:FF:000001">
    <property type="entry name" value="Non-ribosomal peptide synthetase"/>
    <property type="match status" value="1"/>
</dbReference>
<evidence type="ECO:0000256" key="4">
    <source>
        <dbReference type="ARBA" id="ARBA00022553"/>
    </source>
</evidence>
<comment type="similarity">
    <text evidence="2">Belongs to the ATP-dependent AMP-binding enzyme family.</text>
</comment>
<dbReference type="PANTHER" id="PTHR45527:SF1">
    <property type="entry name" value="FATTY ACID SYNTHASE"/>
    <property type="match status" value="1"/>
</dbReference>
<dbReference type="FunFam" id="3.40.50.12780:FF:000012">
    <property type="entry name" value="Non-ribosomal peptide synthetase"/>
    <property type="match status" value="1"/>
</dbReference>
<dbReference type="Gene3D" id="3.30.559.30">
    <property type="entry name" value="Nonribosomal peptide synthetase, condensation domain"/>
    <property type="match status" value="2"/>
</dbReference>
<dbReference type="Gene3D" id="3.30.559.10">
    <property type="entry name" value="Chloramphenicol acetyltransferase-like domain"/>
    <property type="match status" value="2"/>
</dbReference>
<feature type="region of interest" description="Disordered" evidence="7">
    <location>
        <begin position="955"/>
        <end position="978"/>
    </location>
</feature>
<dbReference type="InterPro" id="IPR010060">
    <property type="entry name" value="NRPS_synth"/>
</dbReference>
<dbReference type="GO" id="GO:0008610">
    <property type="term" value="P:lipid biosynthetic process"/>
    <property type="evidence" value="ECO:0007669"/>
    <property type="project" value="UniProtKB-ARBA"/>
</dbReference>
<evidence type="ECO:0000256" key="2">
    <source>
        <dbReference type="ARBA" id="ARBA00006432"/>
    </source>
</evidence>
<dbReference type="InterPro" id="IPR009081">
    <property type="entry name" value="PP-bd_ACP"/>
</dbReference>